<dbReference type="PANTHER" id="PTHR11895">
    <property type="entry name" value="TRANSAMIDASE"/>
    <property type="match status" value="1"/>
</dbReference>
<keyword evidence="3 7" id="KW-0547">Nucleotide-binding</keyword>
<dbReference type="GO" id="GO:0030956">
    <property type="term" value="C:glutamyl-tRNA(Gln) amidotransferase complex"/>
    <property type="evidence" value="ECO:0007669"/>
    <property type="project" value="UniProtKB-UniRule"/>
</dbReference>
<dbReference type="InterPro" id="IPR023631">
    <property type="entry name" value="Amidase_dom"/>
</dbReference>
<evidence type="ECO:0000256" key="7">
    <source>
        <dbReference type="HAMAP-Rule" id="MF_03150"/>
    </source>
</evidence>
<dbReference type="InterPro" id="IPR020556">
    <property type="entry name" value="Amidase_CS"/>
</dbReference>
<dbReference type="GO" id="GO:0005524">
    <property type="term" value="F:ATP binding"/>
    <property type="evidence" value="ECO:0007669"/>
    <property type="project" value="UniProtKB-KW"/>
</dbReference>
<keyword evidence="5 7" id="KW-0648">Protein biosynthesis</keyword>
<evidence type="ECO:0000256" key="6">
    <source>
        <dbReference type="ARBA" id="ARBA00047407"/>
    </source>
</evidence>
<keyword evidence="4 7" id="KW-0067">ATP-binding</keyword>
<feature type="region of interest" description="Disordered" evidence="8">
    <location>
        <begin position="213"/>
        <end position="234"/>
    </location>
</feature>
<dbReference type="Proteomes" id="UP001310890">
    <property type="component" value="Unassembled WGS sequence"/>
</dbReference>
<dbReference type="GO" id="GO:0032543">
    <property type="term" value="P:mitochondrial translation"/>
    <property type="evidence" value="ECO:0007669"/>
    <property type="project" value="UniProtKB-UniRule"/>
</dbReference>
<dbReference type="GO" id="GO:0050567">
    <property type="term" value="F:glutaminyl-tRNA synthase (glutamine-hydrolyzing) activity"/>
    <property type="evidence" value="ECO:0007669"/>
    <property type="project" value="UniProtKB-UniRule"/>
</dbReference>
<proteinExistence type="inferred from homology"/>
<dbReference type="EMBL" id="JAVRRL010000003">
    <property type="protein sequence ID" value="KAK5118074.1"/>
    <property type="molecule type" value="Genomic_DNA"/>
</dbReference>
<evidence type="ECO:0000259" key="9">
    <source>
        <dbReference type="Pfam" id="PF01425"/>
    </source>
</evidence>
<evidence type="ECO:0000256" key="5">
    <source>
        <dbReference type="ARBA" id="ARBA00022917"/>
    </source>
</evidence>
<comment type="subunit">
    <text evidence="7">Subunit of the heterotrimeric GatCAB amidotransferase (AdT) complex, composed of A, B and C subunits.</text>
</comment>
<dbReference type="HAMAP" id="MF_00120">
    <property type="entry name" value="GatA"/>
    <property type="match status" value="1"/>
</dbReference>
<dbReference type="SUPFAM" id="SSF75304">
    <property type="entry name" value="Amidase signature (AS) enzymes"/>
    <property type="match status" value="1"/>
</dbReference>
<comment type="subcellular location">
    <subcellularLocation>
        <location evidence="7">Mitochondrion</location>
    </subcellularLocation>
</comment>
<dbReference type="InterPro" id="IPR004412">
    <property type="entry name" value="GatA"/>
</dbReference>
<dbReference type="GO" id="GO:0005739">
    <property type="term" value="C:mitochondrion"/>
    <property type="evidence" value="ECO:0007669"/>
    <property type="project" value="UniProtKB-SubCell"/>
</dbReference>
<gene>
    <name evidence="10" type="ORF">LTR62_004120</name>
</gene>
<accession>A0AAN7YSG7</accession>
<comment type="caution">
    <text evidence="10">The sequence shown here is derived from an EMBL/GenBank/DDBJ whole genome shotgun (WGS) entry which is preliminary data.</text>
</comment>
<dbReference type="InterPro" id="IPR000120">
    <property type="entry name" value="Amidase"/>
</dbReference>
<dbReference type="Gene3D" id="3.90.1300.10">
    <property type="entry name" value="Amidase signature (AS) domain"/>
    <property type="match status" value="1"/>
</dbReference>
<comment type="similarity">
    <text evidence="1 7">Belongs to the amidase family. GatA subfamily.</text>
</comment>
<dbReference type="EC" id="6.3.5.7" evidence="7"/>
<dbReference type="InterPro" id="IPR036928">
    <property type="entry name" value="AS_sf"/>
</dbReference>
<sequence>MLSARFCWRRASRSLQSTVRHNGTTPILLGALNAAISRYDTSSEALKTIAIKDNIVTKDLPTTAASGILAGYTSPFDATVVKLLRHNGYSIISKTNLDEFGMGSHTKHSAAGPTLNPYSRGGVRLSPGGSSGGSAVEVAAGQSWAALGTDTGGSVRLPAAYTGTVGFKPSYGLLSRWGVIQYANSLDTVGILAKTVRDVRNIFSDLNKYDEQDPTSLPPSIRNRISTNPHHRSSTLRVGIPTEYNITELHPLVRSAYTRTLQHLQSAGHKIAPISLPTTKEALSTYYVLAPAEASSNLAKYDGVRYGQRTRDPDSLPKENLPLYAKTRGEGFGEEVRRRILLGAYTLSSESMDNYFIQAQKVRRLVQRDFDSVFALRNPLLDDHVDRYARDGQGVDVIVTPTAPTLPVTVEEVKQQSSIESYMNDVFTVPASLAGLPAISVPIRLVDEEAADLEETDVRSVGVQILGQFGDDENVLNVARLIEEQQGR</sequence>
<feature type="domain" description="Amidase" evidence="9">
    <location>
        <begin position="49"/>
        <end position="476"/>
    </location>
</feature>
<evidence type="ECO:0000256" key="2">
    <source>
        <dbReference type="ARBA" id="ARBA00022598"/>
    </source>
</evidence>
<dbReference type="PROSITE" id="PS00571">
    <property type="entry name" value="AMIDASES"/>
    <property type="match status" value="1"/>
</dbReference>
<dbReference type="NCBIfam" id="TIGR00132">
    <property type="entry name" value="gatA"/>
    <property type="match status" value="1"/>
</dbReference>
<evidence type="ECO:0000256" key="3">
    <source>
        <dbReference type="ARBA" id="ARBA00022741"/>
    </source>
</evidence>
<organism evidence="10 11">
    <name type="scientific">Meristemomyces frigidus</name>
    <dbReference type="NCBI Taxonomy" id="1508187"/>
    <lineage>
        <taxon>Eukaryota</taxon>
        <taxon>Fungi</taxon>
        <taxon>Dikarya</taxon>
        <taxon>Ascomycota</taxon>
        <taxon>Pezizomycotina</taxon>
        <taxon>Dothideomycetes</taxon>
        <taxon>Dothideomycetidae</taxon>
        <taxon>Mycosphaerellales</taxon>
        <taxon>Teratosphaeriaceae</taxon>
        <taxon>Meristemomyces</taxon>
    </lineage>
</organism>
<keyword evidence="2 7" id="KW-0436">Ligase</keyword>
<name>A0AAN7YSG7_9PEZI</name>
<evidence type="ECO:0000256" key="8">
    <source>
        <dbReference type="SAM" id="MobiDB-lite"/>
    </source>
</evidence>
<dbReference type="PANTHER" id="PTHR11895:SF7">
    <property type="entry name" value="GLUTAMYL-TRNA(GLN) AMIDOTRANSFERASE SUBUNIT A, MITOCHONDRIAL"/>
    <property type="match status" value="1"/>
</dbReference>
<feature type="active site" description="Charge relay system" evidence="7">
    <location>
        <position position="52"/>
    </location>
</feature>
<evidence type="ECO:0000256" key="1">
    <source>
        <dbReference type="ARBA" id="ARBA00008069"/>
    </source>
</evidence>
<protein>
    <recommendedName>
        <fullName evidence="7">Glutamyl-tRNA(Gln) amidotransferase subunit A, mitochondrial</fullName>
        <shortName evidence="7">Glu-AdT subunit A</shortName>
        <ecNumber evidence="7">6.3.5.7</ecNumber>
    </recommendedName>
</protein>
<evidence type="ECO:0000256" key="4">
    <source>
        <dbReference type="ARBA" id="ARBA00022840"/>
    </source>
</evidence>
<reference evidence="10" key="1">
    <citation type="submission" date="2023-08" db="EMBL/GenBank/DDBJ databases">
        <title>Black Yeasts Isolated from many extreme environments.</title>
        <authorList>
            <person name="Coleine C."/>
            <person name="Stajich J.E."/>
            <person name="Selbmann L."/>
        </authorList>
    </citation>
    <scope>NUCLEOTIDE SEQUENCE</scope>
    <source>
        <strain evidence="10">CCFEE 5401</strain>
    </source>
</reference>
<feature type="active site" description="Charge relay system" evidence="7">
    <location>
        <position position="130"/>
    </location>
</feature>
<dbReference type="Pfam" id="PF01425">
    <property type="entry name" value="Amidase"/>
    <property type="match status" value="1"/>
</dbReference>
<feature type="active site" description="Acyl-ester intermediate" evidence="7">
    <location>
        <position position="154"/>
    </location>
</feature>
<evidence type="ECO:0000313" key="11">
    <source>
        <dbReference type="Proteomes" id="UP001310890"/>
    </source>
</evidence>
<keyword evidence="7" id="KW-0496">Mitochondrion</keyword>
<dbReference type="AlphaFoldDB" id="A0AAN7YSG7"/>
<comment type="function">
    <text evidence="7">Allows the formation of correctly charged Gln-tRNA(Gln) through the transamidation of misacylated Glu-tRNA(Gln) in the mitochondria. The reaction takes place in the presence of glutamine and ATP through an activated gamma-phospho-Glu-tRNA(Gln).</text>
</comment>
<comment type="catalytic activity">
    <reaction evidence="6 7">
        <text>L-glutamyl-tRNA(Gln) + L-glutamine + ATP + H2O = L-glutaminyl-tRNA(Gln) + L-glutamate + ADP + phosphate + H(+)</text>
        <dbReference type="Rhea" id="RHEA:17521"/>
        <dbReference type="Rhea" id="RHEA-COMP:9681"/>
        <dbReference type="Rhea" id="RHEA-COMP:9684"/>
        <dbReference type="ChEBI" id="CHEBI:15377"/>
        <dbReference type="ChEBI" id="CHEBI:15378"/>
        <dbReference type="ChEBI" id="CHEBI:29985"/>
        <dbReference type="ChEBI" id="CHEBI:30616"/>
        <dbReference type="ChEBI" id="CHEBI:43474"/>
        <dbReference type="ChEBI" id="CHEBI:58359"/>
        <dbReference type="ChEBI" id="CHEBI:78520"/>
        <dbReference type="ChEBI" id="CHEBI:78521"/>
        <dbReference type="ChEBI" id="CHEBI:456216"/>
        <dbReference type="EC" id="6.3.5.7"/>
    </reaction>
</comment>
<evidence type="ECO:0000313" key="10">
    <source>
        <dbReference type="EMBL" id="KAK5118074.1"/>
    </source>
</evidence>
<dbReference type="GO" id="GO:0070681">
    <property type="term" value="P:glutaminyl-tRNAGln biosynthesis via transamidation"/>
    <property type="evidence" value="ECO:0007669"/>
    <property type="project" value="UniProtKB-UniRule"/>
</dbReference>